<evidence type="ECO:0000256" key="3">
    <source>
        <dbReference type="ARBA" id="ARBA00022605"/>
    </source>
</evidence>
<dbReference type="InterPro" id="IPR046346">
    <property type="entry name" value="Aminoacid_DH-like_N_sf"/>
</dbReference>
<feature type="binding site" evidence="7">
    <location>
        <position position="246"/>
    </location>
    <ligand>
        <name>shikimate</name>
        <dbReference type="ChEBI" id="CHEBI:36208"/>
    </ligand>
</feature>
<comment type="similarity">
    <text evidence="7">Belongs to the shikimate dehydrogenase family.</text>
</comment>
<dbReference type="HAMAP" id="MF_00222">
    <property type="entry name" value="Shikimate_DH_AroE"/>
    <property type="match status" value="1"/>
</dbReference>
<dbReference type="UniPathway" id="UPA00053">
    <property type="reaction ID" value="UER00087"/>
</dbReference>
<dbReference type="CDD" id="cd01065">
    <property type="entry name" value="NAD_bind_Shikimate_DH"/>
    <property type="match status" value="1"/>
</dbReference>
<dbReference type="PANTHER" id="PTHR21089:SF1">
    <property type="entry name" value="BIFUNCTIONAL 3-DEHYDROQUINATE DEHYDRATASE_SHIKIMATE DEHYDROGENASE, CHLOROPLASTIC"/>
    <property type="match status" value="1"/>
</dbReference>
<feature type="binding site" evidence="7">
    <location>
        <position position="65"/>
    </location>
    <ligand>
        <name>shikimate</name>
        <dbReference type="ChEBI" id="CHEBI:36208"/>
    </ligand>
</feature>
<feature type="binding site" evidence="7">
    <location>
        <position position="90"/>
    </location>
    <ligand>
        <name>shikimate</name>
        <dbReference type="ChEBI" id="CHEBI:36208"/>
    </ligand>
</feature>
<comment type="subunit">
    <text evidence="7">Homodimer.</text>
</comment>
<evidence type="ECO:0000256" key="5">
    <source>
        <dbReference type="ARBA" id="ARBA00023002"/>
    </source>
</evidence>
<feature type="active site" description="Proton acceptor" evidence="7">
    <location>
        <position position="69"/>
    </location>
</feature>
<dbReference type="Gene3D" id="3.40.50.10860">
    <property type="entry name" value="Leucine Dehydrogenase, chain A, domain 1"/>
    <property type="match status" value="1"/>
</dbReference>
<keyword evidence="5 7" id="KW-0560">Oxidoreductase</keyword>
<dbReference type="EC" id="1.1.1.25" evidence="2 7"/>
<dbReference type="InterPro" id="IPR013708">
    <property type="entry name" value="Shikimate_DH-bd_N"/>
</dbReference>
<dbReference type="GO" id="GO:0050661">
    <property type="term" value="F:NADP binding"/>
    <property type="evidence" value="ECO:0007669"/>
    <property type="project" value="InterPro"/>
</dbReference>
<feature type="binding site" evidence="7">
    <location>
        <position position="216"/>
    </location>
    <ligand>
        <name>NADP(+)</name>
        <dbReference type="ChEBI" id="CHEBI:58349"/>
    </ligand>
</feature>
<dbReference type="GO" id="GO:0009423">
    <property type="term" value="P:chorismate biosynthetic process"/>
    <property type="evidence" value="ECO:0007669"/>
    <property type="project" value="UniProtKB-UniRule"/>
</dbReference>
<evidence type="ECO:0000313" key="10">
    <source>
        <dbReference type="EMBL" id="PID58341.1"/>
    </source>
</evidence>
<comment type="pathway">
    <text evidence="1 7">Metabolic intermediate biosynthesis; chorismate biosynthesis; chorismate from D-erythrose 4-phosphate and phosphoenolpyruvate: step 4/7.</text>
</comment>
<dbReference type="Gene3D" id="3.40.50.720">
    <property type="entry name" value="NAD(P)-binding Rossmann-like Domain"/>
    <property type="match status" value="1"/>
</dbReference>
<proteinExistence type="inferred from homology"/>
<dbReference type="InterPro" id="IPR022893">
    <property type="entry name" value="Shikimate_DH_fam"/>
</dbReference>
<evidence type="ECO:0000256" key="1">
    <source>
        <dbReference type="ARBA" id="ARBA00004871"/>
    </source>
</evidence>
<dbReference type="NCBIfam" id="NF001319">
    <property type="entry name" value="PRK00258.3-3"/>
    <property type="match status" value="1"/>
</dbReference>
<dbReference type="AlphaFoldDB" id="A0A2G6E997"/>
<evidence type="ECO:0000256" key="4">
    <source>
        <dbReference type="ARBA" id="ARBA00022857"/>
    </source>
</evidence>
<comment type="function">
    <text evidence="7">Involved in the biosynthesis of the chorismate, which leads to the biosynthesis of aromatic amino acids. Catalyzes the reversible NADPH linked reduction of 3-dehydroshikimate (DHSA) to yield shikimate (SA).</text>
</comment>
<feature type="binding site" evidence="7">
    <location>
        <position position="105"/>
    </location>
    <ligand>
        <name>shikimate</name>
        <dbReference type="ChEBI" id="CHEBI:36208"/>
    </ligand>
</feature>
<evidence type="ECO:0000256" key="6">
    <source>
        <dbReference type="ARBA" id="ARBA00023141"/>
    </source>
</evidence>
<name>A0A2G6E997_9BACT</name>
<accession>A0A2G6E997</accession>
<dbReference type="NCBIfam" id="TIGR00507">
    <property type="entry name" value="aroE"/>
    <property type="match status" value="1"/>
</dbReference>
<dbReference type="PANTHER" id="PTHR21089">
    <property type="entry name" value="SHIKIMATE DEHYDROGENASE"/>
    <property type="match status" value="1"/>
</dbReference>
<dbReference type="GO" id="GO:0004764">
    <property type="term" value="F:shikimate 3-dehydrogenase (NADP+) activity"/>
    <property type="evidence" value="ECO:0007669"/>
    <property type="project" value="UniProtKB-UniRule"/>
</dbReference>
<feature type="binding site" evidence="7">
    <location>
        <begin position="20"/>
        <end position="22"/>
    </location>
    <ligand>
        <name>shikimate</name>
        <dbReference type="ChEBI" id="CHEBI:36208"/>
    </ligand>
</feature>
<sequence length="274" mass="29635">MQTNVNTRLCGILGKPVNHSISPAIHNAAFEALALNYVYLAFHVDDLEGAMRGMRALNVRGFSVTMPHKVEVIRYLDDIDPIAQKIGAVNTVVNTDGLLQGYNTDWLGFTRSLEAVTPIRNKKVVIAGTGGAARALGFGITEKGGTLTILNRSERSSAAAALAAELGCDWGPLSRKSTITEADIVVNATLLGMPPYEKMTIADAAYLRAGQVVYDVVYNPLETRLLREAAAKGCRVVPGSEMLLLQALAQFELWTGQTPPVDLMRTILQERLRG</sequence>
<dbReference type="GO" id="GO:0019632">
    <property type="term" value="P:shikimate metabolic process"/>
    <property type="evidence" value="ECO:0007669"/>
    <property type="project" value="InterPro"/>
</dbReference>
<dbReference type="GO" id="GO:0008652">
    <property type="term" value="P:amino acid biosynthetic process"/>
    <property type="evidence" value="ECO:0007669"/>
    <property type="project" value="UniProtKB-KW"/>
</dbReference>
<comment type="catalytic activity">
    <reaction evidence="7">
        <text>shikimate + NADP(+) = 3-dehydroshikimate + NADPH + H(+)</text>
        <dbReference type="Rhea" id="RHEA:17737"/>
        <dbReference type="ChEBI" id="CHEBI:15378"/>
        <dbReference type="ChEBI" id="CHEBI:16630"/>
        <dbReference type="ChEBI" id="CHEBI:36208"/>
        <dbReference type="ChEBI" id="CHEBI:57783"/>
        <dbReference type="ChEBI" id="CHEBI:58349"/>
        <dbReference type="EC" id="1.1.1.25"/>
    </reaction>
</comment>
<evidence type="ECO:0000256" key="2">
    <source>
        <dbReference type="ARBA" id="ARBA00012962"/>
    </source>
</evidence>
<dbReference type="Pfam" id="PF08501">
    <property type="entry name" value="Shikimate_dh_N"/>
    <property type="match status" value="1"/>
</dbReference>
<keyword evidence="3 7" id="KW-0028">Amino-acid biosynthesis</keyword>
<evidence type="ECO:0000313" key="11">
    <source>
        <dbReference type="Proteomes" id="UP000229740"/>
    </source>
</evidence>
<comment type="caution">
    <text evidence="7">Lacks conserved residue(s) required for the propagation of feature annotation.</text>
</comment>
<feature type="domain" description="SDH C-terminal" evidence="9">
    <location>
        <begin position="239"/>
        <end position="268"/>
    </location>
</feature>
<feature type="binding site" evidence="7">
    <location>
        <position position="239"/>
    </location>
    <ligand>
        <name>NADP(+)</name>
        <dbReference type="ChEBI" id="CHEBI:58349"/>
    </ligand>
</feature>
<dbReference type="SUPFAM" id="SSF51735">
    <property type="entry name" value="NAD(P)-binding Rossmann-fold domains"/>
    <property type="match status" value="1"/>
</dbReference>
<dbReference type="EMBL" id="PDPS01000023">
    <property type="protein sequence ID" value="PID58341.1"/>
    <property type="molecule type" value="Genomic_DNA"/>
</dbReference>
<dbReference type="SUPFAM" id="SSF53223">
    <property type="entry name" value="Aminoacid dehydrogenase-like, N-terminal domain"/>
    <property type="match status" value="1"/>
</dbReference>
<evidence type="ECO:0000259" key="9">
    <source>
        <dbReference type="Pfam" id="PF18317"/>
    </source>
</evidence>
<organism evidence="10 11">
    <name type="scientific">candidate division KSB3 bacterium</name>
    <dbReference type="NCBI Taxonomy" id="2044937"/>
    <lineage>
        <taxon>Bacteria</taxon>
        <taxon>candidate division KSB3</taxon>
    </lineage>
</organism>
<feature type="domain" description="Shikimate dehydrogenase substrate binding N-terminal" evidence="8">
    <location>
        <begin position="12"/>
        <end position="92"/>
    </location>
</feature>
<keyword evidence="6 7" id="KW-0057">Aromatic amino acid biosynthesis</keyword>
<evidence type="ECO:0000259" key="8">
    <source>
        <dbReference type="Pfam" id="PF08501"/>
    </source>
</evidence>
<protein>
    <recommendedName>
        <fullName evidence="2 7">Shikimate dehydrogenase (NADP(+))</fullName>
        <shortName evidence="7">SDH</shortName>
        <ecNumber evidence="2 7">1.1.1.25</ecNumber>
    </recommendedName>
</protein>
<dbReference type="GO" id="GO:0009073">
    <property type="term" value="P:aromatic amino acid family biosynthetic process"/>
    <property type="evidence" value="ECO:0007669"/>
    <property type="project" value="UniProtKB-KW"/>
</dbReference>
<dbReference type="InterPro" id="IPR041121">
    <property type="entry name" value="SDH_C"/>
</dbReference>
<dbReference type="Proteomes" id="UP000229740">
    <property type="component" value="Unassembled WGS sequence"/>
</dbReference>
<evidence type="ECO:0000256" key="7">
    <source>
        <dbReference type="HAMAP-Rule" id="MF_00222"/>
    </source>
</evidence>
<dbReference type="InterPro" id="IPR011342">
    <property type="entry name" value="Shikimate_DH"/>
</dbReference>
<gene>
    <name evidence="7" type="primary">aroE</name>
    <name evidence="10" type="ORF">CSB45_04545</name>
</gene>
<dbReference type="Pfam" id="PF18317">
    <property type="entry name" value="SDH_C"/>
    <property type="match status" value="1"/>
</dbReference>
<comment type="caution">
    <text evidence="10">The sequence shown here is derived from an EMBL/GenBank/DDBJ whole genome shotgun (WGS) entry which is preliminary data.</text>
</comment>
<dbReference type="InterPro" id="IPR036291">
    <property type="entry name" value="NAD(P)-bd_dom_sf"/>
</dbReference>
<keyword evidence="4 7" id="KW-0521">NADP</keyword>
<feature type="binding site" evidence="7">
    <location>
        <position position="218"/>
    </location>
    <ligand>
        <name>shikimate</name>
        <dbReference type="ChEBI" id="CHEBI:36208"/>
    </ligand>
</feature>
<reference evidence="10 11" key="1">
    <citation type="submission" date="2017-10" db="EMBL/GenBank/DDBJ databases">
        <title>Novel microbial diversity and functional potential in the marine mammal oral microbiome.</title>
        <authorList>
            <person name="Dudek N.K."/>
            <person name="Sun C.L."/>
            <person name="Burstein D."/>
            <person name="Kantor R.S."/>
            <person name="Aliaga Goltsman D.S."/>
            <person name="Bik E.M."/>
            <person name="Thomas B.C."/>
            <person name="Banfield J.F."/>
            <person name="Relman D.A."/>
        </authorList>
    </citation>
    <scope>NUCLEOTIDE SEQUENCE [LARGE SCALE GENOMIC DNA]</scope>
    <source>
        <strain evidence="10">DOLZORAL124_49_17</strain>
    </source>
</reference>